<reference evidence="24" key="1">
    <citation type="submission" date="2015-01" db="EMBL/GenBank/DDBJ databases">
        <title>Transcriptome Assembly of Fopius arisanus.</title>
        <authorList>
            <person name="Geib S."/>
        </authorList>
    </citation>
    <scope>NUCLEOTIDE SEQUENCE</scope>
</reference>
<keyword evidence="6" id="KW-0677">Repeat</keyword>
<name>A0A0C9RHY9_9HYME</name>
<feature type="domain" description="ARID" evidence="21">
    <location>
        <begin position="112"/>
        <end position="202"/>
    </location>
</feature>
<evidence type="ECO:0000256" key="13">
    <source>
        <dbReference type="ARBA" id="ARBA00023015"/>
    </source>
</evidence>
<dbReference type="PROSITE" id="PS51011">
    <property type="entry name" value="ARID"/>
    <property type="match status" value="1"/>
</dbReference>
<feature type="coiled-coil region" evidence="18">
    <location>
        <begin position="969"/>
        <end position="996"/>
    </location>
</feature>
<dbReference type="CDD" id="cd16864">
    <property type="entry name" value="ARID_JARID"/>
    <property type="match status" value="1"/>
</dbReference>
<dbReference type="RefSeq" id="XP_011298471.1">
    <property type="nucleotide sequence ID" value="XM_011300169.1"/>
</dbReference>
<dbReference type="SUPFAM" id="SSF46774">
    <property type="entry name" value="ARID-like"/>
    <property type="match status" value="1"/>
</dbReference>
<organism evidence="24">
    <name type="scientific">Fopius arisanus</name>
    <dbReference type="NCBI Taxonomy" id="64838"/>
    <lineage>
        <taxon>Eukaryota</taxon>
        <taxon>Metazoa</taxon>
        <taxon>Ecdysozoa</taxon>
        <taxon>Arthropoda</taxon>
        <taxon>Hexapoda</taxon>
        <taxon>Insecta</taxon>
        <taxon>Pterygota</taxon>
        <taxon>Neoptera</taxon>
        <taxon>Endopterygota</taxon>
        <taxon>Hymenoptera</taxon>
        <taxon>Apocrita</taxon>
        <taxon>Ichneumonoidea</taxon>
        <taxon>Braconidae</taxon>
        <taxon>Opiinae</taxon>
        <taxon>Fopius</taxon>
    </lineage>
</organism>
<dbReference type="PANTHER" id="PTHR10694:SF33">
    <property type="entry name" value="LYSINE-SPECIFIC DEMETHYLASE 5"/>
    <property type="match status" value="1"/>
</dbReference>
<dbReference type="GO" id="GO:0003677">
    <property type="term" value="F:DNA binding"/>
    <property type="evidence" value="ECO:0007669"/>
    <property type="project" value="InterPro"/>
</dbReference>
<keyword evidence="18" id="KW-0175">Coiled coil</keyword>
<feature type="region of interest" description="Disordered" evidence="19">
    <location>
        <begin position="1"/>
        <end position="24"/>
    </location>
</feature>
<dbReference type="FunFam" id="3.30.40.10:FF:000023">
    <property type="entry name" value="Lysine (K)-specific demethylase 5A"/>
    <property type="match status" value="1"/>
</dbReference>
<keyword evidence="10" id="KW-0223">Dioxygenase</keyword>
<evidence type="ECO:0000313" key="25">
    <source>
        <dbReference type="Proteomes" id="UP000694866"/>
    </source>
</evidence>
<dbReference type="Pfam" id="PF00628">
    <property type="entry name" value="PHD"/>
    <property type="match status" value="3"/>
</dbReference>
<dbReference type="Pfam" id="PF02375">
    <property type="entry name" value="JmjN"/>
    <property type="match status" value="1"/>
</dbReference>
<dbReference type="CDD" id="cd15610">
    <property type="entry name" value="PHD3_KDM5A_like"/>
    <property type="match status" value="1"/>
</dbReference>
<dbReference type="CDD" id="cd15605">
    <property type="entry name" value="PHD1_Lid_like"/>
    <property type="match status" value="1"/>
</dbReference>
<keyword evidence="13" id="KW-0805">Transcription regulation</keyword>
<dbReference type="SMART" id="SM00249">
    <property type="entry name" value="PHD"/>
    <property type="match status" value="3"/>
</dbReference>
<feature type="domain" description="JmjN" evidence="22">
    <location>
        <begin position="47"/>
        <end position="88"/>
    </location>
</feature>
<dbReference type="Gene3D" id="1.10.150.60">
    <property type="entry name" value="ARID DNA-binding domain"/>
    <property type="match status" value="1"/>
</dbReference>
<evidence type="ECO:0000256" key="16">
    <source>
        <dbReference type="ARBA" id="ARBA00048734"/>
    </source>
</evidence>
<evidence type="ECO:0000256" key="7">
    <source>
        <dbReference type="ARBA" id="ARBA00022771"/>
    </source>
</evidence>
<protein>
    <recommendedName>
        <fullName evidence="4">[histone H3]-trimethyl-L-lysine(4) demethylase</fullName>
        <ecNumber evidence="4">1.14.11.67</ecNumber>
    </recommendedName>
</protein>
<dbReference type="InterPro" id="IPR048615">
    <property type="entry name" value="KDM5_C-hel"/>
</dbReference>
<evidence type="ECO:0000256" key="4">
    <source>
        <dbReference type="ARBA" id="ARBA00012902"/>
    </source>
</evidence>
<evidence type="ECO:0000256" key="15">
    <source>
        <dbReference type="ARBA" id="ARBA00023242"/>
    </source>
</evidence>
<evidence type="ECO:0000256" key="17">
    <source>
        <dbReference type="PROSITE-ProRule" id="PRU00146"/>
    </source>
</evidence>
<dbReference type="FunFam" id="2.60.120.650:FF:000028">
    <property type="entry name" value="Lysine-specific demethylase lid"/>
    <property type="match status" value="1"/>
</dbReference>
<dbReference type="InterPro" id="IPR011011">
    <property type="entry name" value="Znf_FYVE_PHD"/>
</dbReference>
<dbReference type="FunFam" id="1.10.150.60:FF:000001">
    <property type="entry name" value="Putative lysine-specific demethylase 5b"/>
    <property type="match status" value="1"/>
</dbReference>
<feature type="compositionally biased region" description="Basic and acidic residues" evidence="19">
    <location>
        <begin position="1463"/>
        <end position="1484"/>
    </location>
</feature>
<keyword evidence="5" id="KW-0479">Metal-binding</keyword>
<sequence>MVSKVDVNNMDSTRLNRGANPRDIMGDKLTSSGCNATDFEFGIPPEAPVFEPTPEEFLDPLGYIAKIRPIAEKSGICKIKPPPNWQPPFAVDVDKFKFTPRIQRLNELEAKTRIKLNFLDQIAKFWELQGSSLKIPLVERKALDLYSLHKIITDEGGIETVTRERRWAKIANKLGYPSGRSVGSILKNHYERILYPFDVFKQGKTLGDIKIEPETEVHEKKDRDYKPHGIISRQQIKPPPAKFSRRSKRFNGQDDKLDVSIKQEDCKEECDSDNEFKDDPDGDSKELKKLQFYGAGPKMAGFTKENKKSNKTRGLKQNYDFDPLAKYICHNCGRGDMEESMLLCDGCDDSYHTFCLLPPLTEIPKGDWRCPKCVAEEVSKPMEAFGFEQAQREYTLQQFGEMADQFKSDYFNMPVHMVPTSLVEKEFWRIVSSIDEDVTVEYGADLHTMDHGSGFPTKTSVNLFTCDQEYAESAWNLNNLPVLQSSVLGHINADISGMKVPWMYVGMCFATFCWHNEDHWSYSINYLHWGEPKTWYGVPGSEAERFEHSMKSAAPELFHSQPDLLHQLVTIMNPTILTNADVPVFRTDQHAGEFVVTFPRAYHAGFNQGYNFAEAVNFAPADWLKIGRECIAHYSNLRRFCVFSHDELVCKMSLDPDSLDIGIATATYQDMLQMVEDEKKLRKNLLEWGVTEAEREAFELLPDDERQCEACKTTCFLSAVTCSCHSSQLVCLRHFTDLCSCLPEKHTLRYRYTLDELPIMLQKLKLKAESFDSWVTKVKEAMDPKGEKIELSELKELLSEAESKKFPESELLTALTTAVQDAEKCASVAQQLLNNKQRTRTRQSVDTKYKLTVEELTLFYKEITNLCCELKESDGVKYILDQVVQFQKDAEDLESKFDDCDVMKLEKCIDFGDSICIELPQLVRLKQKLRQIQWLDEVKSMLDDSKSVTREDLAKLIETGMTIPPHFSIETMLSKLQQLVINIEKWEEKAKGYLQSKSRQNIVMIEEFIQEADNIDAYLPSLDSLQDILTKTKNWTKTVKEVSERDSFPYYDTLEELVKKGRNIPLHLDALPGLESTLSQAKTWKERTARTFLRKNSHYTLMEALSPRIGVGVQALKTKKNKGDEAVGAVFVCDTKLDDSSDSANVVAAFKLAEQREMETMRNLRERNMSKATYEDSRYCVCRRPRFGLMLQCELCKDWFHSNCVPLPKTMYKAKVATTRETKFLCPCCLRSRRPRLETILSLLVSLQKIQIRLPEGEALQCLTERAMNWQDRARQALAIEEISSVLAKLSVLSQKLVEAAAREKTEKIISSELKKAANNPELHQRVQAIAPLSGVHSDDSALSTADDDDEIVAIDGDQPSCSTFNTNEHAYSYVSKFQRKSLSPQNPENLVTLSEGARSKLDELMMEGDLLEVALEETQHIWRILSHTNSPSSVRKYAAFEEVQATFNSDSKDPKKRGRKRKSEEFELLKKMGRQKPVDDKTIIKKKAFNSKDTKKVVTPPGTLKRGPRKIKRKEGEEIPKKRGGNRKKTKQDTSDEEDDCAAGNCLRPSGREVDWVQCDGGCDGWFHMHCVGLDRTELTEEDDYICSNCKDAEQSATGYLSGDNEPDIQEVSSFARTY</sequence>
<dbReference type="InterPro" id="IPR013637">
    <property type="entry name" value="Lys_sp_deMease-like_dom"/>
</dbReference>
<comment type="similarity">
    <text evidence="3">Belongs to the JARID1 histone demethylase family.</text>
</comment>
<evidence type="ECO:0000256" key="5">
    <source>
        <dbReference type="ARBA" id="ARBA00022723"/>
    </source>
</evidence>
<dbReference type="CTD" id="33837"/>
<evidence type="ECO:0000256" key="10">
    <source>
        <dbReference type="ARBA" id="ARBA00022964"/>
    </source>
</evidence>
<keyword evidence="25" id="KW-1185">Reference proteome</keyword>
<dbReference type="Proteomes" id="UP000694866">
    <property type="component" value="Unplaced"/>
</dbReference>
<dbReference type="InterPro" id="IPR001606">
    <property type="entry name" value="ARID_dom"/>
</dbReference>
<dbReference type="PROSITE" id="PS51184">
    <property type="entry name" value="JMJC"/>
    <property type="match status" value="1"/>
</dbReference>
<dbReference type="PROSITE" id="PS50016">
    <property type="entry name" value="ZF_PHD_2"/>
    <property type="match status" value="2"/>
</dbReference>
<dbReference type="InterPro" id="IPR003347">
    <property type="entry name" value="JmjC_dom"/>
</dbReference>
<dbReference type="Pfam" id="PF01388">
    <property type="entry name" value="ARID"/>
    <property type="match status" value="1"/>
</dbReference>
<dbReference type="SMART" id="SM00558">
    <property type="entry name" value="JmjC"/>
    <property type="match status" value="1"/>
</dbReference>
<feature type="region of interest" description="Disordered" evidence="19">
    <location>
        <begin position="1449"/>
        <end position="1543"/>
    </location>
</feature>
<feature type="domain" description="JmjC" evidence="23">
    <location>
        <begin position="469"/>
        <end position="635"/>
    </location>
</feature>
<dbReference type="Pfam" id="PF02373">
    <property type="entry name" value="JmjC"/>
    <property type="match status" value="1"/>
</dbReference>
<dbReference type="KEGG" id="fas:105263756"/>
<dbReference type="GeneID" id="105263756"/>
<evidence type="ECO:0000256" key="11">
    <source>
        <dbReference type="ARBA" id="ARBA00023002"/>
    </source>
</evidence>
<dbReference type="InterPro" id="IPR036431">
    <property type="entry name" value="ARID_dom_sf"/>
</dbReference>
<accession>A0A0C9RHY9</accession>
<evidence type="ECO:0000256" key="6">
    <source>
        <dbReference type="ARBA" id="ARBA00022737"/>
    </source>
</evidence>
<dbReference type="Gene3D" id="3.30.40.10">
    <property type="entry name" value="Zinc/RING finger domain, C3HC4 (zinc finger)"/>
    <property type="match status" value="3"/>
</dbReference>
<dbReference type="OrthoDB" id="1678912at2759"/>
<dbReference type="GO" id="GO:0005654">
    <property type="term" value="C:nucleoplasm"/>
    <property type="evidence" value="ECO:0007669"/>
    <property type="project" value="UniProtKB-ARBA"/>
</dbReference>
<dbReference type="GO" id="GO:0008270">
    <property type="term" value="F:zinc ion binding"/>
    <property type="evidence" value="ECO:0007669"/>
    <property type="project" value="UniProtKB-KW"/>
</dbReference>
<evidence type="ECO:0000313" key="24">
    <source>
        <dbReference type="EMBL" id="JAG82559.1"/>
    </source>
</evidence>
<evidence type="ECO:0000256" key="18">
    <source>
        <dbReference type="SAM" id="Coils"/>
    </source>
</evidence>
<comment type="subcellular location">
    <subcellularLocation>
        <location evidence="2">Nucleus</location>
    </subcellularLocation>
</comment>
<evidence type="ECO:0000256" key="3">
    <source>
        <dbReference type="ARBA" id="ARBA00006801"/>
    </source>
</evidence>
<dbReference type="GO" id="GO:0034647">
    <property type="term" value="F:histone H3K4me/H3K4me2/H3K4me3 demethylase activity"/>
    <property type="evidence" value="ECO:0007669"/>
    <property type="project" value="UniProtKB-EC"/>
</dbReference>
<keyword evidence="9" id="KW-0156">Chromatin regulator</keyword>
<dbReference type="SMART" id="SM01014">
    <property type="entry name" value="ARID"/>
    <property type="match status" value="1"/>
</dbReference>
<dbReference type="Pfam" id="PF02928">
    <property type="entry name" value="zf-C5HC2"/>
    <property type="match status" value="1"/>
</dbReference>
<comment type="catalytic activity">
    <reaction evidence="16">
        <text>N(6),N(6),N(6)-trimethyl-L-lysyl(4)-[histone H3] + 3 2-oxoglutarate + 3 O2 = L-lysyl(4)-[histone H3] + 3 formaldehyde + 3 succinate + 3 CO2</text>
        <dbReference type="Rhea" id="RHEA:60208"/>
        <dbReference type="Rhea" id="RHEA-COMP:15537"/>
        <dbReference type="Rhea" id="RHEA-COMP:15547"/>
        <dbReference type="ChEBI" id="CHEBI:15379"/>
        <dbReference type="ChEBI" id="CHEBI:16526"/>
        <dbReference type="ChEBI" id="CHEBI:16810"/>
        <dbReference type="ChEBI" id="CHEBI:16842"/>
        <dbReference type="ChEBI" id="CHEBI:29969"/>
        <dbReference type="ChEBI" id="CHEBI:30031"/>
        <dbReference type="ChEBI" id="CHEBI:61961"/>
        <dbReference type="EC" id="1.14.11.67"/>
    </reaction>
</comment>
<dbReference type="GO" id="GO:0000785">
    <property type="term" value="C:chromatin"/>
    <property type="evidence" value="ECO:0007669"/>
    <property type="project" value="TreeGrafter"/>
</dbReference>
<dbReference type="InterPro" id="IPR004198">
    <property type="entry name" value="Znf_C5HC2"/>
</dbReference>
<evidence type="ECO:0000256" key="14">
    <source>
        <dbReference type="ARBA" id="ARBA00023163"/>
    </source>
</evidence>
<reference evidence="26" key="2">
    <citation type="submission" date="2025-04" db="UniProtKB">
        <authorList>
            <consortium name="RefSeq"/>
        </authorList>
    </citation>
    <scope>IDENTIFICATION</scope>
    <source>
        <strain evidence="26">USDA-PBARC FA_bdor</strain>
        <tissue evidence="26">Whole organism</tissue>
    </source>
</reference>
<dbReference type="SUPFAM" id="SSF51197">
    <property type="entry name" value="Clavaminate synthase-like"/>
    <property type="match status" value="1"/>
</dbReference>
<dbReference type="SMART" id="SM00501">
    <property type="entry name" value="BRIGHT"/>
    <property type="match status" value="1"/>
</dbReference>
<keyword evidence="8" id="KW-0862">Zinc</keyword>
<dbReference type="EMBL" id="GBYB01012792">
    <property type="protein sequence ID" value="JAG82559.1"/>
    <property type="molecule type" value="Transcribed_RNA"/>
</dbReference>
<dbReference type="InterPro" id="IPR013083">
    <property type="entry name" value="Znf_RING/FYVE/PHD"/>
</dbReference>
<dbReference type="GO" id="GO:0006355">
    <property type="term" value="P:regulation of DNA-templated transcription"/>
    <property type="evidence" value="ECO:0007669"/>
    <property type="project" value="TreeGrafter"/>
</dbReference>
<gene>
    <name evidence="24" type="primary">KDM5A_0</name>
    <name evidence="26" type="synonym">Kdm5</name>
    <name evidence="24" type="ORF">g.52184</name>
</gene>
<evidence type="ECO:0000259" key="23">
    <source>
        <dbReference type="PROSITE" id="PS51184"/>
    </source>
</evidence>
<keyword evidence="12" id="KW-0408">Iron</keyword>
<evidence type="ECO:0000313" key="26">
    <source>
        <dbReference type="RefSeq" id="XP_011298471.1"/>
    </source>
</evidence>
<evidence type="ECO:0000259" key="22">
    <source>
        <dbReference type="PROSITE" id="PS51183"/>
    </source>
</evidence>
<evidence type="ECO:0000256" key="19">
    <source>
        <dbReference type="SAM" id="MobiDB-lite"/>
    </source>
</evidence>
<dbReference type="Gene3D" id="2.60.120.650">
    <property type="entry name" value="Cupin"/>
    <property type="match status" value="1"/>
</dbReference>
<evidence type="ECO:0000256" key="12">
    <source>
        <dbReference type="ARBA" id="ARBA00023004"/>
    </source>
</evidence>
<accession>A0A9R1TWB1</accession>
<dbReference type="InterPro" id="IPR019786">
    <property type="entry name" value="Zinc_finger_PHD-type_CS"/>
</dbReference>
<evidence type="ECO:0000259" key="20">
    <source>
        <dbReference type="PROSITE" id="PS50016"/>
    </source>
</evidence>
<dbReference type="Pfam" id="PF08429">
    <property type="entry name" value="PLU-1"/>
    <property type="match status" value="1"/>
</dbReference>
<evidence type="ECO:0000256" key="2">
    <source>
        <dbReference type="ARBA" id="ARBA00004123"/>
    </source>
</evidence>
<dbReference type="SUPFAM" id="SSF57903">
    <property type="entry name" value="FYVE/PHD zinc finger"/>
    <property type="match status" value="3"/>
</dbReference>
<dbReference type="InterPro" id="IPR001965">
    <property type="entry name" value="Znf_PHD"/>
</dbReference>
<dbReference type="PROSITE" id="PS51183">
    <property type="entry name" value="JMJN"/>
    <property type="match status" value="1"/>
</dbReference>
<evidence type="ECO:0000259" key="21">
    <source>
        <dbReference type="PROSITE" id="PS51011"/>
    </source>
</evidence>
<evidence type="ECO:0000256" key="1">
    <source>
        <dbReference type="ARBA" id="ARBA00001954"/>
    </source>
</evidence>
<dbReference type="EC" id="1.14.11.67" evidence="4"/>
<keyword evidence="15" id="KW-0539">Nucleus</keyword>
<proteinExistence type="inferred from homology"/>
<keyword evidence="7 17" id="KW-0863">Zinc-finger</keyword>
<dbReference type="CDD" id="cd15606">
    <property type="entry name" value="PHD2_KDM5A"/>
    <property type="match status" value="1"/>
</dbReference>
<dbReference type="SMART" id="SM00545">
    <property type="entry name" value="JmjN"/>
    <property type="match status" value="1"/>
</dbReference>
<evidence type="ECO:0000256" key="8">
    <source>
        <dbReference type="ARBA" id="ARBA00022833"/>
    </source>
</evidence>
<dbReference type="InterPro" id="IPR019787">
    <property type="entry name" value="Znf_PHD-finger"/>
</dbReference>
<dbReference type="PROSITE" id="PS01359">
    <property type="entry name" value="ZF_PHD_1"/>
    <property type="match status" value="2"/>
</dbReference>
<dbReference type="InterPro" id="IPR003349">
    <property type="entry name" value="JmjN"/>
</dbReference>
<comment type="cofactor">
    <cofactor evidence="1">
        <name>Fe(2+)</name>
        <dbReference type="ChEBI" id="CHEBI:29033"/>
    </cofactor>
</comment>
<feature type="domain" description="PHD-type" evidence="20">
    <location>
        <begin position="1177"/>
        <end position="1232"/>
    </location>
</feature>
<evidence type="ECO:0000256" key="9">
    <source>
        <dbReference type="ARBA" id="ARBA00022853"/>
    </source>
</evidence>
<keyword evidence="11" id="KW-0560">Oxidoreductase</keyword>
<dbReference type="InterPro" id="IPR047970">
    <property type="entry name" value="KDM5A_PHD2"/>
</dbReference>
<keyword evidence="14" id="KW-0804">Transcription</keyword>
<feature type="domain" description="PHD-type" evidence="20">
    <location>
        <begin position="326"/>
        <end position="376"/>
    </location>
</feature>
<dbReference type="PANTHER" id="PTHR10694">
    <property type="entry name" value="LYSINE-SPECIFIC DEMETHYLASE"/>
    <property type="match status" value="1"/>
</dbReference>
<dbReference type="Pfam" id="PF21323">
    <property type="entry name" value="KDM5_C-hel"/>
    <property type="match status" value="1"/>
</dbReference>